<evidence type="ECO:0000256" key="3">
    <source>
        <dbReference type="PROSITE-ProRule" id="PRU00023"/>
    </source>
</evidence>
<dbReference type="OrthoDB" id="4062651at2759"/>
<evidence type="ECO:0000259" key="5">
    <source>
        <dbReference type="Pfam" id="PF16095"/>
    </source>
</evidence>
<evidence type="ECO:0000313" key="7">
    <source>
        <dbReference type="Proteomes" id="UP000236333"/>
    </source>
</evidence>
<evidence type="ECO:0000313" key="6">
    <source>
        <dbReference type="EMBL" id="PNH12098.1"/>
    </source>
</evidence>
<gene>
    <name evidence="6" type="ORF">TSOC_000976</name>
</gene>
<dbReference type="Pfam" id="PF12796">
    <property type="entry name" value="Ank_2"/>
    <property type="match status" value="1"/>
</dbReference>
<feature type="repeat" description="ANK" evidence="3">
    <location>
        <begin position="587"/>
        <end position="619"/>
    </location>
</feature>
<keyword evidence="6" id="KW-0808">Transferase</keyword>
<accession>A0A2J8AHV3</accession>
<dbReference type="InterPro" id="IPR036770">
    <property type="entry name" value="Ankyrin_rpt-contain_sf"/>
</dbReference>
<dbReference type="InterPro" id="IPR002110">
    <property type="entry name" value="Ankyrin_rpt"/>
</dbReference>
<dbReference type="InterPro" id="IPR032171">
    <property type="entry name" value="COR-A"/>
</dbReference>
<keyword evidence="6" id="KW-0418">Kinase</keyword>
<feature type="domain" description="COR" evidence="5">
    <location>
        <begin position="86"/>
        <end position="163"/>
    </location>
</feature>
<keyword evidence="7" id="KW-1185">Reference proteome</keyword>
<organism evidence="6 7">
    <name type="scientific">Tetrabaena socialis</name>
    <dbReference type="NCBI Taxonomy" id="47790"/>
    <lineage>
        <taxon>Eukaryota</taxon>
        <taxon>Viridiplantae</taxon>
        <taxon>Chlorophyta</taxon>
        <taxon>core chlorophytes</taxon>
        <taxon>Chlorophyceae</taxon>
        <taxon>CS clade</taxon>
        <taxon>Chlamydomonadales</taxon>
        <taxon>Tetrabaenaceae</taxon>
        <taxon>Tetrabaena</taxon>
    </lineage>
</organism>
<dbReference type="Pfam" id="PF16095">
    <property type="entry name" value="COR-A"/>
    <property type="match status" value="2"/>
</dbReference>
<feature type="domain" description="COR" evidence="5">
    <location>
        <begin position="282"/>
        <end position="422"/>
    </location>
</feature>
<dbReference type="GO" id="GO:0016301">
    <property type="term" value="F:kinase activity"/>
    <property type="evidence" value="ECO:0007669"/>
    <property type="project" value="UniProtKB-KW"/>
</dbReference>
<dbReference type="Proteomes" id="UP000236333">
    <property type="component" value="Unassembled WGS sequence"/>
</dbReference>
<dbReference type="PANTHER" id="PTHR24171">
    <property type="entry name" value="ANKYRIN REPEAT DOMAIN-CONTAINING PROTEIN 39-RELATED"/>
    <property type="match status" value="1"/>
</dbReference>
<dbReference type="EMBL" id="PGGS01000015">
    <property type="protein sequence ID" value="PNH12098.1"/>
    <property type="molecule type" value="Genomic_DNA"/>
</dbReference>
<keyword evidence="1" id="KW-0677">Repeat</keyword>
<evidence type="ECO:0000256" key="2">
    <source>
        <dbReference type="ARBA" id="ARBA00023043"/>
    </source>
</evidence>
<comment type="caution">
    <text evidence="6">The sequence shown here is derived from an EMBL/GenBank/DDBJ whole genome shotgun (WGS) entry which is preliminary data.</text>
</comment>
<sequence length="1005" mass="107364">MVLVGTNAGEKTEAGRGVYRPTQPPAALFADFPQLHPEAMFVSSKTGYGVGRLSEVLLAVALAQPGTGERLPGYIVKLREEVHRAREALPPSAEPLMPYDKYEALATSVGVTDERQLELATSLLSDFGDLLHFSSVPGLEDAIVLRPQWVAEVMSRVVTVDDSKLQQLLVPGGAAGGGGGRVSKAALLKALAPGAPMVLVGTNAGEKTEAGRGVYRPTQPPAALFADFPQLHPEAMFVSSKTGYGVGRLSEVLLAVALAQPGTGERLPGYIVKLREEVHRAREALPPSAEPLMPYDKYEALATSVGVTDERQLELATSLLSDFGDLLHFSSVPGLEDAIVLRPQWVAEVMSRVVTVDDSKLQQLLVPGGAAGGGGGRVSKAALLKLMEAVSPERAAGLVGLMERFNLLVSIDATTALVPPLLPHASSAVGVAMLYTESKSAPDGAAWRWWHAQYAYTYLPDALLCRALCRLFALPNVEVLEAWRFGAVLRRNGHLACIMQGDASRGASGRNSLAVTVCGVRPDVLGALVSSKLKELLAEAFSGVQAARRRAIAELIFFAGVNDLRRCRQIALTWNIRVKDPAVMDYDKRSPLHISAAEGAYSVAEWLVLEGADVNVMDRHGRTPLEEAARNDHGEVVRLLMQHGACIFEDNKAVAVVCEVCDREVDVESFALRDDQAQQLVGSEMAAAEAGGEGQVAGADGAAMLRMMEAMMGEQKEALASLSAQVGGVQGAIVSKMDGVQAALDSRLQGVQGALGGQLSEMAAAAAESQADVVRRVLALHKGVAGLDAKPMPTLHVILPEPSSERAWWDVKGLVKARFRLHLLCEHTGGPHMTNHDGYEIERPKQFLRKYAPGLRVLSHAAGLLLGAGVRALTGGATDGGLGRLGQMVDQHVLDEPLTAFEKMNELLDKLQLEGDDEEGVKGAAKRPPPPPPPTGSSAAEDWQAKHQMEFEGCQEARREIQLLITRQDPMCRYGNLQKVAALSGDVLWLCKDHAACHAGAFKLR</sequence>
<dbReference type="PROSITE" id="PS50297">
    <property type="entry name" value="ANK_REP_REGION"/>
    <property type="match status" value="2"/>
</dbReference>
<name>A0A2J8AHV3_9CHLO</name>
<dbReference type="PROSITE" id="PS50088">
    <property type="entry name" value="ANK_REPEAT"/>
    <property type="match status" value="2"/>
</dbReference>
<reference evidence="6 7" key="1">
    <citation type="journal article" date="2017" name="Mol. Biol. Evol.">
        <title>The 4-celled Tetrabaena socialis nuclear genome reveals the essential components for genetic control of cell number at the origin of multicellularity in the volvocine lineage.</title>
        <authorList>
            <person name="Featherston J."/>
            <person name="Arakaki Y."/>
            <person name="Hanschen E.R."/>
            <person name="Ferris P.J."/>
            <person name="Michod R.E."/>
            <person name="Olson B.J.S.C."/>
            <person name="Nozaki H."/>
            <person name="Durand P.M."/>
        </authorList>
    </citation>
    <scope>NUCLEOTIDE SEQUENCE [LARGE SCALE GENOMIC DNA]</scope>
    <source>
        <strain evidence="6 7">NIES-571</strain>
    </source>
</reference>
<dbReference type="AlphaFoldDB" id="A0A2J8AHV3"/>
<protein>
    <submittedName>
        <fullName evidence="6">Putative serine/threonine-protein kinase</fullName>
    </submittedName>
</protein>
<evidence type="ECO:0000256" key="4">
    <source>
        <dbReference type="SAM" id="MobiDB-lite"/>
    </source>
</evidence>
<dbReference type="InterPro" id="IPR036388">
    <property type="entry name" value="WH-like_DNA-bd_sf"/>
</dbReference>
<evidence type="ECO:0000256" key="1">
    <source>
        <dbReference type="ARBA" id="ARBA00022737"/>
    </source>
</evidence>
<dbReference type="SMART" id="SM00248">
    <property type="entry name" value="ANK"/>
    <property type="match status" value="3"/>
</dbReference>
<feature type="region of interest" description="Disordered" evidence="4">
    <location>
        <begin position="917"/>
        <end position="947"/>
    </location>
</feature>
<keyword evidence="2 3" id="KW-0040">ANK repeat</keyword>
<dbReference type="Gene3D" id="1.10.10.10">
    <property type="entry name" value="Winged helix-like DNA-binding domain superfamily/Winged helix DNA-binding domain"/>
    <property type="match status" value="2"/>
</dbReference>
<proteinExistence type="predicted"/>
<dbReference type="Gene3D" id="1.25.40.20">
    <property type="entry name" value="Ankyrin repeat-containing domain"/>
    <property type="match status" value="1"/>
</dbReference>
<feature type="repeat" description="ANK" evidence="3">
    <location>
        <begin position="620"/>
        <end position="652"/>
    </location>
</feature>
<dbReference type="SUPFAM" id="SSF48403">
    <property type="entry name" value="Ankyrin repeat"/>
    <property type="match status" value="1"/>
</dbReference>